<evidence type="ECO:0000259" key="4">
    <source>
        <dbReference type="PROSITE" id="PS50011"/>
    </source>
</evidence>
<dbReference type="Gene3D" id="2.40.10.10">
    <property type="entry name" value="Trypsin-like serine proteases"/>
    <property type="match status" value="2"/>
</dbReference>
<dbReference type="SUPFAM" id="SSF48452">
    <property type="entry name" value="TPR-like"/>
    <property type="match status" value="1"/>
</dbReference>
<dbReference type="InterPro" id="IPR050498">
    <property type="entry name" value="Ycf3"/>
</dbReference>
<feature type="repeat" description="TPR" evidence="3">
    <location>
        <begin position="621"/>
        <end position="654"/>
    </location>
</feature>
<feature type="repeat" description="TPR" evidence="3">
    <location>
        <begin position="689"/>
        <end position="722"/>
    </location>
</feature>
<evidence type="ECO:0000313" key="5">
    <source>
        <dbReference type="EMBL" id="XCM34507.1"/>
    </source>
</evidence>
<reference evidence="5" key="1">
    <citation type="submission" date="2024-07" db="EMBL/GenBank/DDBJ databases">
        <authorList>
            <person name="Kim Y.J."/>
            <person name="Jeong J.Y."/>
        </authorList>
    </citation>
    <scope>NUCLEOTIDE SEQUENCE</scope>
    <source>
        <strain evidence="5">GIHE-MW2</strain>
    </source>
</reference>
<dbReference type="GO" id="GO:0005524">
    <property type="term" value="F:ATP binding"/>
    <property type="evidence" value="ECO:0007669"/>
    <property type="project" value="InterPro"/>
</dbReference>
<dbReference type="PROSITE" id="PS50005">
    <property type="entry name" value="TPR"/>
    <property type="match status" value="4"/>
</dbReference>
<dbReference type="Pfam" id="PF00515">
    <property type="entry name" value="TPR_1"/>
    <property type="match status" value="1"/>
</dbReference>
<name>A0AAU8J6X9_9CYAN</name>
<dbReference type="PROSITE" id="PS50011">
    <property type="entry name" value="PROTEIN_KINASE_DOM"/>
    <property type="match status" value="1"/>
</dbReference>
<dbReference type="GO" id="GO:0009279">
    <property type="term" value="C:cell outer membrane"/>
    <property type="evidence" value="ECO:0007669"/>
    <property type="project" value="TreeGrafter"/>
</dbReference>
<sequence length="831" mass="93971">MIGQVFSGRYEIIQEFSQDEFSQTYLAQDKKGHGSPVCLVKEFVPCANFLREGDREFLQQIFRLFQQEAEILKQLGHSDRFPKLLAYFQYQGKFYLVQEFIEGRPLLDELVPGKPLSEEEVINLLAELLETLAMIHFYHINHGNIHPNNIIRSKQNHQLVLTDFAVFKQMLSQNPQIAGKLAGYQRPKLTAETCLFSDDIYAVGMIAIQAITGIPAEQIPRNYKTHKVIWEDKVKVKNRRLLSLLNNMVSVGKKPRNVVIYKGLKPIKIIQKTYQTVSQKKIDLAGSLIEIFAQNQLGKLLGLMCSGSAIAFLLLNPSTLYFIRYPQVLLHQGISGEAMSQSKAFARLDIIEQDLTVRSAPVSEELAKKVEGIARKITIQIKTENKHQGSGAIVAKSGNQYYVLTAKHVVNKIDTYSVVTRDGKSYQVDDDMVKKFAGLDLAILQFTSEENYPVATLANDPLNYDETRWGFLSGWPIVPENKPSHYEFNLGQLVSQEIALLNITDANSVNQGYELLYSNFSKAGVSGGPVLDTQGRLIGIHGAARVDRVNKVQLGDSLGVPIKRFLDVVNQTNLPQESLKIEVNPPAKITKNSQKIEGKNKINLSRDSVLAVNQPADKNNHSHWVNYGNQLWRMGLTDAGIQAFDEAIKIQPDFYPAWYLRGLALIENQEDPEALTSFDRVLKLEPKFLQVWAERGKVLAELGEYSKAVNSIEQGIKSHQKNLMFHWLHGNWLYRSKQYVKAIAAYSKAIEIKPHPFAYYNRGVAHYLMHNYTEAIADYNQALQMNLNIGEIYLARSLAYTAQGNAQKAAEDLAKAEQLFCEQHRPECEKK</sequence>
<dbReference type="InterPro" id="IPR000719">
    <property type="entry name" value="Prot_kinase_dom"/>
</dbReference>
<dbReference type="Pfam" id="PF13365">
    <property type="entry name" value="Trypsin_2"/>
    <property type="match status" value="1"/>
</dbReference>
<accession>A0AAU8J6X9</accession>
<feature type="repeat" description="TPR" evidence="3">
    <location>
        <begin position="655"/>
        <end position="688"/>
    </location>
</feature>
<evidence type="ECO:0000256" key="3">
    <source>
        <dbReference type="PROSITE-ProRule" id="PRU00339"/>
    </source>
</evidence>
<dbReference type="InterPro" id="IPR009003">
    <property type="entry name" value="Peptidase_S1_PA"/>
</dbReference>
<dbReference type="RefSeq" id="WP_354634588.1">
    <property type="nucleotide sequence ID" value="NZ_CP159837.1"/>
</dbReference>
<dbReference type="EMBL" id="CP159837">
    <property type="protein sequence ID" value="XCM34507.1"/>
    <property type="molecule type" value="Genomic_DNA"/>
</dbReference>
<keyword evidence="1" id="KW-0677">Repeat</keyword>
<keyword evidence="2 3" id="KW-0802">TPR repeat</keyword>
<dbReference type="Gene3D" id="1.10.510.10">
    <property type="entry name" value="Transferase(Phosphotransferase) domain 1"/>
    <property type="match status" value="1"/>
</dbReference>
<protein>
    <submittedName>
        <fullName evidence="5">Tetratricopeptide repeat protein</fullName>
    </submittedName>
</protein>
<dbReference type="InterPro" id="IPR011990">
    <property type="entry name" value="TPR-like_helical_dom_sf"/>
</dbReference>
<gene>
    <name evidence="5" type="ORF">ABWT76_003112</name>
</gene>
<organism evidence="5">
    <name type="scientific">Planktothricoides raciborskii GIHE-MW2</name>
    <dbReference type="NCBI Taxonomy" id="2792601"/>
    <lineage>
        <taxon>Bacteria</taxon>
        <taxon>Bacillati</taxon>
        <taxon>Cyanobacteriota</taxon>
        <taxon>Cyanophyceae</taxon>
        <taxon>Oscillatoriophycideae</taxon>
        <taxon>Oscillatoriales</taxon>
        <taxon>Oscillatoriaceae</taxon>
        <taxon>Planktothricoides</taxon>
    </lineage>
</organism>
<dbReference type="InterPro" id="IPR019734">
    <property type="entry name" value="TPR_rpt"/>
</dbReference>
<dbReference type="Gene3D" id="1.25.40.10">
    <property type="entry name" value="Tetratricopeptide repeat domain"/>
    <property type="match status" value="2"/>
</dbReference>
<dbReference type="Pfam" id="PF13432">
    <property type="entry name" value="TPR_16"/>
    <property type="match status" value="2"/>
</dbReference>
<dbReference type="InterPro" id="IPR043504">
    <property type="entry name" value="Peptidase_S1_PA_chymotrypsin"/>
</dbReference>
<dbReference type="PANTHER" id="PTHR44858:SF1">
    <property type="entry name" value="UDP-N-ACETYLGLUCOSAMINE--PEPTIDE N-ACETYLGLUCOSAMINYLTRANSFERASE SPINDLY-RELATED"/>
    <property type="match status" value="1"/>
</dbReference>
<dbReference type="SUPFAM" id="SSF50494">
    <property type="entry name" value="Trypsin-like serine proteases"/>
    <property type="match status" value="1"/>
</dbReference>
<dbReference type="SMART" id="SM00028">
    <property type="entry name" value="TPR"/>
    <property type="match status" value="6"/>
</dbReference>
<dbReference type="SMART" id="SM00220">
    <property type="entry name" value="S_TKc"/>
    <property type="match status" value="1"/>
</dbReference>
<feature type="repeat" description="TPR" evidence="3">
    <location>
        <begin position="756"/>
        <end position="789"/>
    </location>
</feature>
<dbReference type="PANTHER" id="PTHR44858">
    <property type="entry name" value="TETRATRICOPEPTIDE REPEAT PROTEIN 6"/>
    <property type="match status" value="1"/>
</dbReference>
<evidence type="ECO:0000256" key="1">
    <source>
        <dbReference type="ARBA" id="ARBA00022737"/>
    </source>
</evidence>
<dbReference type="InterPro" id="IPR011009">
    <property type="entry name" value="Kinase-like_dom_sf"/>
</dbReference>
<dbReference type="GO" id="GO:0046813">
    <property type="term" value="P:receptor-mediated virion attachment to host cell"/>
    <property type="evidence" value="ECO:0007669"/>
    <property type="project" value="TreeGrafter"/>
</dbReference>
<dbReference type="SUPFAM" id="SSF56112">
    <property type="entry name" value="Protein kinase-like (PK-like)"/>
    <property type="match status" value="1"/>
</dbReference>
<feature type="domain" description="Protein kinase" evidence="4">
    <location>
        <begin position="10"/>
        <end position="270"/>
    </location>
</feature>
<dbReference type="AlphaFoldDB" id="A0AAU8J6X9"/>
<dbReference type="Pfam" id="PF00069">
    <property type="entry name" value="Pkinase"/>
    <property type="match status" value="1"/>
</dbReference>
<dbReference type="GO" id="GO:0004672">
    <property type="term" value="F:protein kinase activity"/>
    <property type="evidence" value="ECO:0007669"/>
    <property type="project" value="InterPro"/>
</dbReference>
<proteinExistence type="predicted"/>
<evidence type="ECO:0000256" key="2">
    <source>
        <dbReference type="ARBA" id="ARBA00022803"/>
    </source>
</evidence>